<protein>
    <submittedName>
        <fullName evidence="1">Uncharacterized protein</fullName>
    </submittedName>
</protein>
<keyword evidence="2" id="KW-1185">Reference proteome</keyword>
<evidence type="ECO:0000313" key="1">
    <source>
        <dbReference type="EMBL" id="OSQ34747.1"/>
    </source>
</evidence>
<dbReference type="AlphaFoldDB" id="A0A1Y2KUL4"/>
<name>A0A1Y2KUL4_9PROT</name>
<gene>
    <name evidence="1" type="ORF">TMES_21810</name>
</gene>
<accession>A0A1Y2KUL4</accession>
<evidence type="ECO:0000313" key="2">
    <source>
        <dbReference type="Proteomes" id="UP000193391"/>
    </source>
</evidence>
<dbReference type="Proteomes" id="UP000193391">
    <property type="component" value="Unassembled WGS sequence"/>
</dbReference>
<proteinExistence type="predicted"/>
<sequence length="246" mass="24666">MTISGGVDDSKYGLLTGEKATTASTDIGEIGHRFVDFHFGTGYLLLNDNIDVADNSVINEGATLKLVNGITITGNYRQTGGGLVIQVASPSSFGSLTVLASATDMVGMTGSANISNTTLVMSGNNLAVGDTYTIVGAAKSGTYTITSASVVGTSGRGATTATVGKDLVVTITEAKSVGYQSIGAQNGGAASSFGATLDQINNSSSTQAVAFQNNVLAVINSLPSSQQGSAIKKLAPASAANNVQVL</sequence>
<reference evidence="1 2" key="1">
    <citation type="submission" date="2014-03" db="EMBL/GenBank/DDBJ databases">
        <title>The draft genome sequence of Thalassospira mesophila JCM 18969.</title>
        <authorList>
            <person name="Lai Q."/>
            <person name="Shao Z."/>
        </authorList>
    </citation>
    <scope>NUCLEOTIDE SEQUENCE [LARGE SCALE GENOMIC DNA]</scope>
    <source>
        <strain evidence="1 2">JCM 18969</strain>
    </source>
</reference>
<comment type="caution">
    <text evidence="1">The sequence shown here is derived from an EMBL/GenBank/DDBJ whole genome shotgun (WGS) entry which is preliminary data.</text>
</comment>
<organism evidence="1 2">
    <name type="scientific">Thalassospira mesophila</name>
    <dbReference type="NCBI Taxonomy" id="1293891"/>
    <lineage>
        <taxon>Bacteria</taxon>
        <taxon>Pseudomonadati</taxon>
        <taxon>Pseudomonadota</taxon>
        <taxon>Alphaproteobacteria</taxon>
        <taxon>Rhodospirillales</taxon>
        <taxon>Thalassospiraceae</taxon>
        <taxon>Thalassospira</taxon>
    </lineage>
</organism>
<dbReference type="STRING" id="1293891.TMES_21810"/>
<dbReference type="EMBL" id="JFKA01000037">
    <property type="protein sequence ID" value="OSQ34747.1"/>
    <property type="molecule type" value="Genomic_DNA"/>
</dbReference>
<feature type="non-terminal residue" evidence="1">
    <location>
        <position position="246"/>
    </location>
</feature>